<dbReference type="Pfam" id="PF19263">
    <property type="entry name" value="DUF5906"/>
    <property type="match status" value="1"/>
</dbReference>
<dbReference type="EMBL" id="LAZR01015142">
    <property type="protein sequence ID" value="KKM14448.1"/>
    <property type="molecule type" value="Genomic_DNA"/>
</dbReference>
<accession>A0A0F9JX08</accession>
<dbReference type="AlphaFoldDB" id="A0A0F9JX08"/>
<evidence type="ECO:0000256" key="1">
    <source>
        <dbReference type="ARBA" id="ARBA00022741"/>
    </source>
</evidence>
<dbReference type="Gene3D" id="3.40.50.300">
    <property type="entry name" value="P-loop containing nucleotide triphosphate hydrolases"/>
    <property type="match status" value="1"/>
</dbReference>
<proteinExistence type="predicted"/>
<comment type="caution">
    <text evidence="4">The sequence shown here is derived from an EMBL/GenBank/DDBJ whole genome shotgun (WGS) entry which is preliminary data.</text>
</comment>
<name>A0A0F9JX08_9ZZZZ</name>
<dbReference type="GO" id="GO:0005524">
    <property type="term" value="F:ATP binding"/>
    <property type="evidence" value="ECO:0007669"/>
    <property type="project" value="UniProtKB-KW"/>
</dbReference>
<organism evidence="4">
    <name type="scientific">marine sediment metagenome</name>
    <dbReference type="NCBI Taxonomy" id="412755"/>
    <lineage>
        <taxon>unclassified sequences</taxon>
        <taxon>metagenomes</taxon>
        <taxon>ecological metagenomes</taxon>
    </lineage>
</organism>
<keyword evidence="1" id="KW-0547">Nucleotide-binding</keyword>
<protein>
    <recommendedName>
        <fullName evidence="3">SF3 helicase domain-containing protein</fullName>
    </recommendedName>
</protein>
<evidence type="ECO:0000313" key="4">
    <source>
        <dbReference type="EMBL" id="KKM14448.1"/>
    </source>
</evidence>
<dbReference type="SUPFAM" id="SSF52540">
    <property type="entry name" value="P-loop containing nucleoside triphosphate hydrolases"/>
    <property type="match status" value="1"/>
</dbReference>
<dbReference type="InterPro" id="IPR027417">
    <property type="entry name" value="P-loop_NTPase"/>
</dbReference>
<dbReference type="InterPro" id="IPR014015">
    <property type="entry name" value="Helicase_SF3_DNA-vir"/>
</dbReference>
<evidence type="ECO:0000259" key="3">
    <source>
        <dbReference type="PROSITE" id="PS51206"/>
    </source>
</evidence>
<dbReference type="InterPro" id="IPR045455">
    <property type="entry name" value="NrS-1_pol-like_helicase"/>
</dbReference>
<keyword evidence="2" id="KW-0067">ATP-binding</keyword>
<reference evidence="4" key="1">
    <citation type="journal article" date="2015" name="Nature">
        <title>Complex archaea that bridge the gap between prokaryotes and eukaryotes.</title>
        <authorList>
            <person name="Spang A."/>
            <person name="Saw J.H."/>
            <person name="Jorgensen S.L."/>
            <person name="Zaremba-Niedzwiedzka K."/>
            <person name="Martijn J."/>
            <person name="Lind A.E."/>
            <person name="van Eijk R."/>
            <person name="Schleper C."/>
            <person name="Guy L."/>
            <person name="Ettema T.J."/>
        </authorList>
    </citation>
    <scope>NUCLEOTIDE SEQUENCE</scope>
</reference>
<dbReference type="PROSITE" id="PS51206">
    <property type="entry name" value="SF3_HELICASE_1"/>
    <property type="match status" value="1"/>
</dbReference>
<gene>
    <name evidence="4" type="ORF">LCGC14_1705980</name>
</gene>
<feature type="domain" description="SF3 helicase" evidence="3">
    <location>
        <begin position="181"/>
        <end position="341"/>
    </location>
</feature>
<evidence type="ECO:0000256" key="2">
    <source>
        <dbReference type="ARBA" id="ARBA00022840"/>
    </source>
</evidence>
<sequence>MVEITPEQDIAHQIIDNNKICTVIETDEMTRYNGGVFHRGRQSLSEIRKQITQIASNYLIPLKESSKPYNCSTSKRNEIIEIIKSNTFESIVEFDQEDNRVNIINGEIHFYPSNLKKANNLWEFIATEGLYEINESGTHFTNHPLYNESPYLSFVQLPLMYDPEAECLEVDQFLEDIFGFERVPDIYEMLAYFLMPTVRYQKAFILYGPPKTGKTSFINLVNQFIGGKYPERLISGVPLQDLDIQYQISNLRNKMLNIFDDLKSTKLTTSARFRMSVTNPTLTAEVKYINDHLTWKNICKHLFACNQLPGVGKNTGDEFWRRWKLFDCFNEMDDSKQDLSFANKRWGGLELSGVLNACIKAWARLEKRKHFRNDDQEYVKGLWQMDIEPAKMFVDENCQLDIEAEVNVDVFWNSLNTWRAGLNVNPISKTMLTQSLQRISGDISKPKRRKGDKWVYKGIQIIKGEIVGELIENNEKLDKFTSKEYDHKKYWVNEKDYSDEGAF</sequence>